<dbReference type="InterPro" id="IPR050595">
    <property type="entry name" value="Bact_response_regulator"/>
</dbReference>
<proteinExistence type="predicted"/>
<gene>
    <name evidence="4" type="primary">phoB</name>
    <name evidence="4" type="ORF">Enr8_20750</name>
</gene>
<evidence type="ECO:0000256" key="2">
    <source>
        <dbReference type="PROSITE-ProRule" id="PRU00169"/>
    </source>
</evidence>
<dbReference type="InterPro" id="IPR001789">
    <property type="entry name" value="Sig_transdc_resp-reg_receiver"/>
</dbReference>
<dbReference type="SMART" id="SM00448">
    <property type="entry name" value="REC"/>
    <property type="match status" value="1"/>
</dbReference>
<protein>
    <submittedName>
        <fullName evidence="4">Phosphate regulon transcriptional regulatory protein PhoB</fullName>
    </submittedName>
</protein>
<dbReference type="PANTHER" id="PTHR44591:SF23">
    <property type="entry name" value="CHEY SUBFAMILY"/>
    <property type="match status" value="1"/>
</dbReference>
<reference evidence="4 5" key="1">
    <citation type="submission" date="2019-02" db="EMBL/GenBank/DDBJ databases">
        <title>Deep-cultivation of Planctomycetes and their phenomic and genomic characterization uncovers novel biology.</title>
        <authorList>
            <person name="Wiegand S."/>
            <person name="Jogler M."/>
            <person name="Boedeker C."/>
            <person name="Pinto D."/>
            <person name="Vollmers J."/>
            <person name="Rivas-Marin E."/>
            <person name="Kohn T."/>
            <person name="Peeters S.H."/>
            <person name="Heuer A."/>
            <person name="Rast P."/>
            <person name="Oberbeckmann S."/>
            <person name="Bunk B."/>
            <person name="Jeske O."/>
            <person name="Meyerdierks A."/>
            <person name="Storesund J.E."/>
            <person name="Kallscheuer N."/>
            <person name="Luecker S."/>
            <person name="Lage O.M."/>
            <person name="Pohl T."/>
            <person name="Merkel B.J."/>
            <person name="Hornburger P."/>
            <person name="Mueller R.-W."/>
            <person name="Bruemmer F."/>
            <person name="Labrenz M."/>
            <person name="Spormann A.M."/>
            <person name="Op Den Camp H."/>
            <person name="Overmann J."/>
            <person name="Amann R."/>
            <person name="Jetten M.S.M."/>
            <person name="Mascher T."/>
            <person name="Medema M.H."/>
            <person name="Devos D.P."/>
            <person name="Kaster A.-K."/>
            <person name="Ovreas L."/>
            <person name="Rohde M."/>
            <person name="Galperin M.Y."/>
            <person name="Jogler C."/>
        </authorList>
    </citation>
    <scope>NUCLEOTIDE SEQUENCE [LARGE SCALE GENOMIC DNA]</scope>
    <source>
        <strain evidence="4 5">Enr8</strain>
    </source>
</reference>
<accession>A0A5C5VAC4</accession>
<evidence type="ECO:0000313" key="4">
    <source>
        <dbReference type="EMBL" id="TWT34662.1"/>
    </source>
</evidence>
<keyword evidence="5" id="KW-1185">Reference proteome</keyword>
<dbReference type="EMBL" id="SJPF01000002">
    <property type="protein sequence ID" value="TWT34662.1"/>
    <property type="molecule type" value="Genomic_DNA"/>
</dbReference>
<dbReference type="CDD" id="cd17574">
    <property type="entry name" value="REC_OmpR"/>
    <property type="match status" value="1"/>
</dbReference>
<dbReference type="AlphaFoldDB" id="A0A5C5VAC4"/>
<organism evidence="4 5">
    <name type="scientific">Blastopirellula retiformator</name>
    <dbReference type="NCBI Taxonomy" id="2527970"/>
    <lineage>
        <taxon>Bacteria</taxon>
        <taxon>Pseudomonadati</taxon>
        <taxon>Planctomycetota</taxon>
        <taxon>Planctomycetia</taxon>
        <taxon>Pirellulales</taxon>
        <taxon>Pirellulaceae</taxon>
        <taxon>Blastopirellula</taxon>
    </lineage>
</organism>
<evidence type="ECO:0000313" key="5">
    <source>
        <dbReference type="Proteomes" id="UP000318878"/>
    </source>
</evidence>
<keyword evidence="1 2" id="KW-0597">Phosphoprotein</keyword>
<dbReference type="Gene3D" id="3.40.50.2300">
    <property type="match status" value="1"/>
</dbReference>
<dbReference type="RefSeq" id="WP_146431098.1">
    <property type="nucleotide sequence ID" value="NZ_SJPF01000002.1"/>
</dbReference>
<dbReference type="OrthoDB" id="282973at2"/>
<dbReference type="SUPFAM" id="SSF52172">
    <property type="entry name" value="CheY-like"/>
    <property type="match status" value="1"/>
</dbReference>
<comment type="caution">
    <text evidence="4">The sequence shown here is derived from an EMBL/GenBank/DDBJ whole genome shotgun (WGS) entry which is preliminary data.</text>
</comment>
<evidence type="ECO:0000256" key="1">
    <source>
        <dbReference type="ARBA" id="ARBA00022553"/>
    </source>
</evidence>
<evidence type="ECO:0000259" key="3">
    <source>
        <dbReference type="PROSITE" id="PS50110"/>
    </source>
</evidence>
<name>A0A5C5VAC4_9BACT</name>
<feature type="domain" description="Response regulatory" evidence="3">
    <location>
        <begin position="6"/>
        <end position="120"/>
    </location>
</feature>
<dbReference type="Proteomes" id="UP000318878">
    <property type="component" value="Unassembled WGS sequence"/>
</dbReference>
<dbReference type="GO" id="GO:0000160">
    <property type="term" value="P:phosphorelay signal transduction system"/>
    <property type="evidence" value="ECO:0007669"/>
    <property type="project" value="InterPro"/>
</dbReference>
<dbReference type="PROSITE" id="PS50110">
    <property type="entry name" value="RESPONSE_REGULATORY"/>
    <property type="match status" value="1"/>
</dbReference>
<feature type="modified residue" description="4-aspartylphosphate" evidence="2">
    <location>
        <position position="55"/>
    </location>
</feature>
<dbReference type="Pfam" id="PF00072">
    <property type="entry name" value="Response_reg"/>
    <property type="match status" value="1"/>
</dbReference>
<dbReference type="PANTHER" id="PTHR44591">
    <property type="entry name" value="STRESS RESPONSE REGULATOR PROTEIN 1"/>
    <property type="match status" value="1"/>
</dbReference>
<sequence length="126" mass="13845">MNESQQILIIEDEHDICEGVSYRLRAAGFSPLSAGDSTSGVEIARRNRPDLILLDVQLPDKDGITTLRELRDDEMTSQIPVIMLSASLTEEVRALDAGARFFLQKPYEGKCLLSAVHAVLSPVCMA</sequence>
<dbReference type="InterPro" id="IPR011006">
    <property type="entry name" value="CheY-like_superfamily"/>
</dbReference>